<dbReference type="InterPro" id="IPR050745">
    <property type="entry name" value="Multifunctional_regulatory"/>
</dbReference>
<dbReference type="EMBL" id="CP002083">
    <property type="protein sequence ID" value="ADJ22258.1"/>
    <property type="molecule type" value="Genomic_DNA"/>
</dbReference>
<evidence type="ECO:0000256" key="1">
    <source>
        <dbReference type="ARBA" id="ARBA00022737"/>
    </source>
</evidence>
<keyword evidence="1" id="KW-0677">Repeat</keyword>
<dbReference type="HOGENOM" id="CLU_032709_0_0_5"/>
<dbReference type="Pfam" id="PF00023">
    <property type="entry name" value="Ank"/>
    <property type="match status" value="1"/>
</dbReference>
<accession>D8JRM9</accession>
<proteinExistence type="predicted"/>
<dbReference type="SUPFAM" id="SSF48403">
    <property type="entry name" value="Ankyrin repeat"/>
    <property type="match status" value="1"/>
</dbReference>
<dbReference type="InterPro" id="IPR002110">
    <property type="entry name" value="Ankyrin_rpt"/>
</dbReference>
<evidence type="ECO:0000313" key="3">
    <source>
        <dbReference type="EMBL" id="ADJ22258.1"/>
    </source>
</evidence>
<gene>
    <name evidence="3" type="ordered locus">Hden_0436</name>
</gene>
<sequence length="543" mass="58188">MKSLPSRPDIDHLKRQAKDLLADFRRAAPDAVARFRNALPLAAGRDPASASRLNLRLHDAQSCIAREYGFDSWTDLKAYVDARRVSEGDPAILEKAFCRLVYAEDLAGGTNSARPQAASRLLTEHPDLPARDPWIACAAGDAALVRRQLEADPSWVNRIGGPLGLTPLIAATHSSLLRVPEYRAGFHKVVDLLLDAGADVNLSVSKNSASVAGAPPQTWRVSALHGAAGVNFDFDLTRRLLAAGANPNDGESLYHSLDKPVCTPLLLEFGATVTGTNALFRSLDFDDLDTFKLLLSYAAGADELKGGRLLFWAIRRRRSPAHIEALLAAGVDPAVQTKDGVSAYVQALRYGLPDVAAVLKAAGAASDLSEDEQFMAACARDDAEAARRIKARRPDLPAALEDAQLKMLPELAAAGCSGPVALMAELGWPITERGGDWNASALNHAVFRGDAAMARQLLACGASWTEEHGFGDNVCGTLSWASWNRPLDDGDWVGCAEALVAYGMPGAQWDIEDPNCVVIVGKRRRFSEDVAAYLLQRGAENAG</sequence>
<dbReference type="PANTHER" id="PTHR24189:SF50">
    <property type="entry name" value="ANKYRIN REPEAT AND SOCS BOX PROTEIN 2"/>
    <property type="match status" value="1"/>
</dbReference>
<dbReference type="OrthoDB" id="928522at2"/>
<dbReference type="STRING" id="582899.Hden_0436"/>
<dbReference type="PANTHER" id="PTHR24189">
    <property type="entry name" value="MYOTROPHIN"/>
    <property type="match status" value="1"/>
</dbReference>
<keyword evidence="4" id="KW-1185">Reference proteome</keyword>
<reference evidence="4" key="1">
    <citation type="journal article" date="2011" name="J. Bacteriol.">
        <title>Genome sequences of eight morphologically diverse alphaproteobacteria.</title>
        <authorList>
            <consortium name="US DOE Joint Genome Institute"/>
            <person name="Brown P.J."/>
            <person name="Kysela D.T."/>
            <person name="Buechlein A."/>
            <person name="Hemmerich C."/>
            <person name="Brun Y.V."/>
        </authorList>
    </citation>
    <scope>NUCLEOTIDE SEQUENCE [LARGE SCALE GENOMIC DNA]</scope>
    <source>
        <strain evidence="4">ATCC 51888 / DSM 1869 / NCIB 11706 / TK 0415</strain>
    </source>
</reference>
<dbReference type="KEGG" id="hdn:Hden_0436"/>
<dbReference type="Proteomes" id="UP000002033">
    <property type="component" value="Chromosome"/>
</dbReference>
<dbReference type="eggNOG" id="COG0666">
    <property type="taxonomic scope" value="Bacteria"/>
</dbReference>
<evidence type="ECO:0000313" key="4">
    <source>
        <dbReference type="Proteomes" id="UP000002033"/>
    </source>
</evidence>
<keyword evidence="2" id="KW-0040">ANK repeat</keyword>
<protein>
    <submittedName>
        <fullName evidence="3">Ankyrin</fullName>
    </submittedName>
</protein>
<evidence type="ECO:0000256" key="2">
    <source>
        <dbReference type="ARBA" id="ARBA00023043"/>
    </source>
</evidence>
<dbReference type="Gene3D" id="1.25.40.20">
    <property type="entry name" value="Ankyrin repeat-containing domain"/>
    <property type="match status" value="2"/>
</dbReference>
<dbReference type="AlphaFoldDB" id="D8JRM9"/>
<dbReference type="SMART" id="SM00248">
    <property type="entry name" value="ANK"/>
    <property type="match status" value="6"/>
</dbReference>
<organism evidence="3 4">
    <name type="scientific">Hyphomicrobium denitrificans (strain ATCC 51888 / DSM 1869 / NCIMB 11706 / TK 0415)</name>
    <dbReference type="NCBI Taxonomy" id="582899"/>
    <lineage>
        <taxon>Bacteria</taxon>
        <taxon>Pseudomonadati</taxon>
        <taxon>Pseudomonadota</taxon>
        <taxon>Alphaproteobacteria</taxon>
        <taxon>Hyphomicrobiales</taxon>
        <taxon>Hyphomicrobiaceae</taxon>
        <taxon>Hyphomicrobium</taxon>
    </lineage>
</organism>
<dbReference type="InterPro" id="IPR036770">
    <property type="entry name" value="Ankyrin_rpt-contain_sf"/>
</dbReference>
<dbReference type="RefSeq" id="WP_013214477.1">
    <property type="nucleotide sequence ID" value="NC_014313.1"/>
</dbReference>
<name>D8JRM9_HYPDA</name>